<evidence type="ECO:0000313" key="3">
    <source>
        <dbReference type="Proteomes" id="UP000698242"/>
    </source>
</evidence>
<name>A0A921NPT7_9RHOB</name>
<sequence length="176" mass="19329">MKPFDALVCMLFLGLSSVADAQPAPADPLPRGSVAFLGITFLDTSTEGAYFGARADEAERVMLLEETARARFEKEGFTLLDTAPVAQTLEATVNPANCYGCELRMGQTLGADYVLVGEVQKVSNLILSMNLVLRETRTGDMVRGRSVDIRSNTDESWLRGVRYILKNHFFETGDVQ</sequence>
<keyword evidence="1" id="KW-0732">Signal</keyword>
<evidence type="ECO:0008006" key="4">
    <source>
        <dbReference type="Google" id="ProtNLM"/>
    </source>
</evidence>
<dbReference type="Proteomes" id="UP000698242">
    <property type="component" value="Unassembled WGS sequence"/>
</dbReference>
<evidence type="ECO:0000313" key="2">
    <source>
        <dbReference type="EMBL" id="KAF0674717.1"/>
    </source>
</evidence>
<gene>
    <name evidence="2" type="ORF">PMES_03100</name>
</gene>
<organism evidence="2 3">
    <name type="scientific">Profundibacterium mesophilum KAUST100406-0324</name>
    <dbReference type="NCBI Taxonomy" id="1037889"/>
    <lineage>
        <taxon>Bacteria</taxon>
        <taxon>Pseudomonadati</taxon>
        <taxon>Pseudomonadota</taxon>
        <taxon>Alphaproteobacteria</taxon>
        <taxon>Rhodobacterales</taxon>
        <taxon>Roseobacteraceae</taxon>
        <taxon>Profundibacterium</taxon>
    </lineage>
</organism>
<evidence type="ECO:0000256" key="1">
    <source>
        <dbReference type="SAM" id="SignalP"/>
    </source>
</evidence>
<protein>
    <recommendedName>
        <fullName evidence="4">DUF2380 domain-containing protein</fullName>
    </recommendedName>
</protein>
<keyword evidence="3" id="KW-1185">Reference proteome</keyword>
<dbReference type="Pfam" id="PF11684">
    <property type="entry name" value="DUF3280"/>
    <property type="match status" value="1"/>
</dbReference>
<dbReference type="AlphaFoldDB" id="A0A921NPT7"/>
<proteinExistence type="predicted"/>
<dbReference type="EMBL" id="APKE01000036">
    <property type="protein sequence ID" value="KAF0674717.1"/>
    <property type="molecule type" value="Genomic_DNA"/>
</dbReference>
<feature type="chain" id="PRO_5037011154" description="DUF2380 domain-containing protein" evidence="1">
    <location>
        <begin position="22"/>
        <end position="176"/>
    </location>
</feature>
<dbReference type="InterPro" id="IPR021698">
    <property type="entry name" value="DUF3280"/>
</dbReference>
<comment type="caution">
    <text evidence="2">The sequence shown here is derived from an EMBL/GenBank/DDBJ whole genome shotgun (WGS) entry which is preliminary data.</text>
</comment>
<reference evidence="2" key="1">
    <citation type="submission" date="2013-03" db="EMBL/GenBank/DDBJ databases">
        <title>Genome Sequence of the Profundibacterium mesophilum strain KAUST100406-0324T from Red Sea, a novel genus in the family Rhodobacteraceae.</title>
        <authorList>
            <person name="Essack M."/>
            <person name="Alam I."/>
            <person name="Lafi F."/>
            <person name="Alawi W."/>
            <person name="Kamanu F."/>
            <person name="Al-Suwailem A."/>
            <person name="Lee O.O."/>
            <person name="Xu Y."/>
            <person name="Bajic V."/>
            <person name="Qian P.-Y."/>
            <person name="Archer J."/>
        </authorList>
    </citation>
    <scope>NUCLEOTIDE SEQUENCE</scope>
    <source>
        <strain evidence="2">KAUST100406-0324</strain>
    </source>
</reference>
<feature type="signal peptide" evidence="1">
    <location>
        <begin position="1"/>
        <end position="21"/>
    </location>
</feature>
<accession>A0A921NPT7</accession>